<organism evidence="1 2">
    <name type="scientific">Bradyrhizobium ottawaense</name>
    <dbReference type="NCBI Taxonomy" id="931866"/>
    <lineage>
        <taxon>Bacteria</taxon>
        <taxon>Pseudomonadati</taxon>
        <taxon>Pseudomonadota</taxon>
        <taxon>Alphaproteobacteria</taxon>
        <taxon>Hyphomicrobiales</taxon>
        <taxon>Nitrobacteraceae</taxon>
        <taxon>Bradyrhizobium</taxon>
    </lineage>
</organism>
<dbReference type="Proteomes" id="UP001565369">
    <property type="component" value="Unassembled WGS sequence"/>
</dbReference>
<keyword evidence="2" id="KW-1185">Reference proteome</keyword>
<gene>
    <name evidence="1" type="ORF">ABIG07_002306</name>
</gene>
<comment type="caution">
    <text evidence="1">The sequence shown here is derived from an EMBL/GenBank/DDBJ whole genome shotgun (WGS) entry which is preliminary data.</text>
</comment>
<protein>
    <recommendedName>
        <fullName evidence="3">Terminase small subunit</fullName>
    </recommendedName>
</protein>
<evidence type="ECO:0000313" key="1">
    <source>
        <dbReference type="EMBL" id="MEY9453358.1"/>
    </source>
</evidence>
<sequence length="101" mass="11507">MDPERRVAKALEDAQGILARYVEPGPRDCEQTINKLLSVLDDETVVQALKDSKMEKPTTEQLDELKRLSAIARVPDESEIVTSKEEAEIRIRDLKDKARME</sequence>
<evidence type="ECO:0008006" key="3">
    <source>
        <dbReference type="Google" id="ProtNLM"/>
    </source>
</evidence>
<proteinExistence type="predicted"/>
<dbReference type="EMBL" id="JBGBZJ010000003">
    <property type="protein sequence ID" value="MEY9453358.1"/>
    <property type="molecule type" value="Genomic_DNA"/>
</dbReference>
<name>A0ABV4FP33_9BRAD</name>
<accession>A0ABV4FP33</accession>
<reference evidence="1 2" key="1">
    <citation type="submission" date="2024-07" db="EMBL/GenBank/DDBJ databases">
        <title>Genomic Encyclopedia of Type Strains, Phase V (KMG-V): Genome sequencing to study the core and pangenomes of soil and plant-associated prokaryotes.</title>
        <authorList>
            <person name="Whitman W."/>
        </authorList>
    </citation>
    <scope>NUCLEOTIDE SEQUENCE [LARGE SCALE GENOMIC DNA]</scope>
    <source>
        <strain evidence="1 2">USDA 152</strain>
    </source>
</reference>
<dbReference type="RefSeq" id="WP_049801902.1">
    <property type="nucleotide sequence ID" value="NZ_AP021854.1"/>
</dbReference>
<evidence type="ECO:0000313" key="2">
    <source>
        <dbReference type="Proteomes" id="UP001565369"/>
    </source>
</evidence>